<comment type="caution">
    <text evidence="1">The sequence shown here is derived from an EMBL/GenBank/DDBJ whole genome shotgun (WGS) entry which is preliminary data.</text>
</comment>
<dbReference type="AlphaFoldDB" id="A0A1V1P917"/>
<organism evidence="1 2">
    <name type="scientific">Candidatus Magnetoglobus multicellularis str. Araruama</name>
    <dbReference type="NCBI Taxonomy" id="890399"/>
    <lineage>
        <taxon>Bacteria</taxon>
        <taxon>Pseudomonadati</taxon>
        <taxon>Thermodesulfobacteriota</taxon>
        <taxon>Desulfobacteria</taxon>
        <taxon>Desulfobacterales</taxon>
        <taxon>Desulfobacteraceae</taxon>
        <taxon>Candidatus Magnetoglobus</taxon>
    </lineage>
</organism>
<sequence>MNHCYSKVDIDYAWHHVVATYNGNLLQLYFDGNIQISETTSGDFKTDQSIGIGCALLHNNNEYFNGSIDDLRIYNRPLSPSEINALYLMGANTITTEIQDQNTQPAENISLKDIDELDNQYYAISNKSLYVSIDAEKFIHLHKAGSPLNAIASAWYYVLAVGDNNTIVMYNATTEEVETIIDKPNITENFLDVAVADDQYIKSIIVGTNGTIIKGIGSHFTKIDSPATADITSVSYDQASETFYATTSIGELLTSQDMDNWTIQKTIPNTKLTSFEKHNNMIVLTAEDGKIFYTTDNTDFTDATVNTSDHFVDVWFVKDKFVAATQNQLFISKDAQKWNKDTTDFTSSPIQNLFLNEQDNALFVLTDKGIRKLYQFNQIESGTIKEATLGGVNVRFENSSVTYENSQIKSLDIQPDDTMYILNKKGKTIAKIEFSNASIQDASQNGIPFSRANINGNNLLSYCVAENQFSDVSQGEFILQNKKVMEMPLLNPGTTLREKIRLYITDFYQSLFSDAAPATQQTMLDDILLETILNKAMTLAKIKNYKLSITANYLLLGSPESAFSPLVLSSPFFRKLWLDTTTGKIKQTDTFFFGPKFIAQELLSLFDLKKSVKVPKLTYEVSGHKLTGTVSKFQMTFGPFKAISNKAQVVSDLSDDQADDYILLDKASFQLKTKIKAHKKVRVLAPLD</sequence>
<dbReference type="EMBL" id="ATBP01000274">
    <property type="protein sequence ID" value="ETR71399.1"/>
    <property type="molecule type" value="Genomic_DNA"/>
</dbReference>
<dbReference type="Proteomes" id="UP000189670">
    <property type="component" value="Unassembled WGS sequence"/>
</dbReference>
<dbReference type="Gene3D" id="2.60.120.200">
    <property type="match status" value="1"/>
</dbReference>
<dbReference type="SUPFAM" id="SSF49899">
    <property type="entry name" value="Concanavalin A-like lectins/glucanases"/>
    <property type="match status" value="1"/>
</dbReference>
<dbReference type="SUPFAM" id="SSF101898">
    <property type="entry name" value="NHL repeat"/>
    <property type="match status" value="1"/>
</dbReference>
<gene>
    <name evidence="1" type="ORF">OMM_02513</name>
</gene>
<reference evidence="2" key="1">
    <citation type="submission" date="2012-11" db="EMBL/GenBank/DDBJ databases">
        <authorList>
            <person name="Lucero-Rivera Y.E."/>
            <person name="Tovar-Ramirez D."/>
        </authorList>
    </citation>
    <scope>NUCLEOTIDE SEQUENCE [LARGE SCALE GENOMIC DNA]</scope>
    <source>
        <strain evidence="2">Araruama</strain>
    </source>
</reference>
<dbReference type="InterPro" id="IPR013320">
    <property type="entry name" value="ConA-like_dom_sf"/>
</dbReference>
<evidence type="ECO:0008006" key="3">
    <source>
        <dbReference type="Google" id="ProtNLM"/>
    </source>
</evidence>
<accession>A0A1V1P917</accession>
<name>A0A1V1P917_9BACT</name>
<dbReference type="Pfam" id="PF13385">
    <property type="entry name" value="Laminin_G_3"/>
    <property type="match status" value="1"/>
</dbReference>
<proteinExistence type="predicted"/>
<evidence type="ECO:0000313" key="1">
    <source>
        <dbReference type="EMBL" id="ETR71399.1"/>
    </source>
</evidence>
<protein>
    <recommendedName>
        <fullName evidence="3">LamG-like jellyroll fold domain-containing protein</fullName>
    </recommendedName>
</protein>
<evidence type="ECO:0000313" key="2">
    <source>
        <dbReference type="Proteomes" id="UP000189670"/>
    </source>
</evidence>